<dbReference type="EMBL" id="CAJVPS010011771">
    <property type="protein sequence ID" value="CAG8666887.1"/>
    <property type="molecule type" value="Genomic_DNA"/>
</dbReference>
<gene>
    <name evidence="1" type="ORF">ALEPTO_LOCUS10483</name>
</gene>
<dbReference type="Proteomes" id="UP000789508">
    <property type="component" value="Unassembled WGS sequence"/>
</dbReference>
<evidence type="ECO:0000313" key="1">
    <source>
        <dbReference type="EMBL" id="CAG8666887.1"/>
    </source>
</evidence>
<reference evidence="1" key="1">
    <citation type="submission" date="2021-06" db="EMBL/GenBank/DDBJ databases">
        <authorList>
            <person name="Kallberg Y."/>
            <person name="Tangrot J."/>
            <person name="Rosling A."/>
        </authorList>
    </citation>
    <scope>NUCLEOTIDE SEQUENCE</scope>
    <source>
        <strain evidence="1">FL130A</strain>
    </source>
</reference>
<protein>
    <submittedName>
        <fullName evidence="1">3188_t:CDS:1</fullName>
    </submittedName>
</protein>
<organism evidence="1 2">
    <name type="scientific">Ambispora leptoticha</name>
    <dbReference type="NCBI Taxonomy" id="144679"/>
    <lineage>
        <taxon>Eukaryota</taxon>
        <taxon>Fungi</taxon>
        <taxon>Fungi incertae sedis</taxon>
        <taxon>Mucoromycota</taxon>
        <taxon>Glomeromycotina</taxon>
        <taxon>Glomeromycetes</taxon>
        <taxon>Archaeosporales</taxon>
        <taxon>Ambisporaceae</taxon>
        <taxon>Ambispora</taxon>
    </lineage>
</organism>
<comment type="caution">
    <text evidence="1">The sequence shown here is derived from an EMBL/GenBank/DDBJ whole genome shotgun (WGS) entry which is preliminary data.</text>
</comment>
<keyword evidence="2" id="KW-1185">Reference proteome</keyword>
<evidence type="ECO:0000313" key="2">
    <source>
        <dbReference type="Proteomes" id="UP000789508"/>
    </source>
</evidence>
<accession>A0A9N9EAK8</accession>
<dbReference type="AlphaFoldDB" id="A0A9N9EAK8"/>
<proteinExistence type="predicted"/>
<dbReference type="OrthoDB" id="2422269at2759"/>
<sequence length="248" mass="28286">MNDKIISFRLLPPITLSENYIEGGEKYLLFYLLTETDNAQRKGEKTEEHVFLLGRSFPYLIIPDDNSPIVSQIKNRKEKEYFTISLTNLQFKPNFLDGNEGKGPQPFYCDGLLVKDTNQIKKAVANTPSFPEITFKVVGQRKTGHVIGTTYEESFSKYGSYSHILEIEPLDLGIEGLPPIVRIFFDFANSLQPIFFRPLTESRFYNSNILTDSVGKTFVMKVKSWGFGEKRNNFGNDTLNFGGDNSFD</sequence>
<name>A0A9N9EAK8_9GLOM</name>